<sequence length="119" mass="13146">MLKPEEPLLVQRAEGQAPVVGRDYTAWQSVGEGLCGDSPLGRVEEHDKGNIWYYVMQGSFKIYFPFSENPCIYKGKTGSNCSLPIPSCTISCITPNKMERMGKGLPAARIIFVGYLLVV</sequence>
<accession>A0A4Z0Q520</accession>
<evidence type="ECO:0000313" key="2">
    <source>
        <dbReference type="Proteomes" id="UP000297549"/>
    </source>
</evidence>
<dbReference type="AlphaFoldDB" id="A0A4Z0Q520"/>
<keyword evidence="2" id="KW-1185">Reference proteome</keyword>
<name>A0A4Z0Q520_9BACT</name>
<reference evidence="1 2" key="1">
    <citation type="submission" date="2019-04" db="EMBL/GenBank/DDBJ databases">
        <authorList>
            <person name="Feng G."/>
            <person name="Zhang J."/>
            <person name="Zhu H."/>
        </authorList>
    </citation>
    <scope>NUCLEOTIDE SEQUENCE [LARGE SCALE GENOMIC DNA]</scope>
    <source>
        <strain evidence="1 2">JCM 31653</strain>
    </source>
</reference>
<proteinExistence type="predicted"/>
<protein>
    <submittedName>
        <fullName evidence="1">Uncharacterized protein</fullName>
    </submittedName>
</protein>
<comment type="caution">
    <text evidence="1">The sequence shown here is derived from an EMBL/GenBank/DDBJ whole genome shotgun (WGS) entry which is preliminary data.</text>
</comment>
<evidence type="ECO:0000313" key="1">
    <source>
        <dbReference type="EMBL" id="TGE24775.1"/>
    </source>
</evidence>
<organism evidence="1 2">
    <name type="scientific">Hymenobacter aquaticus</name>
    <dbReference type="NCBI Taxonomy" id="1867101"/>
    <lineage>
        <taxon>Bacteria</taxon>
        <taxon>Pseudomonadati</taxon>
        <taxon>Bacteroidota</taxon>
        <taxon>Cytophagia</taxon>
        <taxon>Cytophagales</taxon>
        <taxon>Hymenobacteraceae</taxon>
        <taxon>Hymenobacter</taxon>
    </lineage>
</organism>
<gene>
    <name evidence="1" type="ORF">E5K00_06105</name>
</gene>
<dbReference type="EMBL" id="SRLC01000001">
    <property type="protein sequence ID" value="TGE24775.1"/>
    <property type="molecule type" value="Genomic_DNA"/>
</dbReference>
<dbReference type="Proteomes" id="UP000297549">
    <property type="component" value="Unassembled WGS sequence"/>
</dbReference>